<dbReference type="RefSeq" id="WP_147724334.1">
    <property type="nucleotide sequence ID" value="NZ_VRMQ01000002.1"/>
</dbReference>
<organism evidence="2 3">
    <name type="scientific">Vibrio parahaemolyticus</name>
    <dbReference type="NCBI Taxonomy" id="670"/>
    <lineage>
        <taxon>Bacteria</taxon>
        <taxon>Pseudomonadati</taxon>
        <taxon>Pseudomonadota</taxon>
        <taxon>Gammaproteobacteria</taxon>
        <taxon>Vibrionales</taxon>
        <taxon>Vibrionaceae</taxon>
        <taxon>Vibrio</taxon>
    </lineage>
</organism>
<protein>
    <submittedName>
        <fullName evidence="2">Uncharacterized protein</fullName>
    </submittedName>
</protein>
<keyword evidence="1" id="KW-0812">Transmembrane</keyword>
<keyword evidence="1" id="KW-0472">Membrane</keyword>
<feature type="transmembrane region" description="Helical" evidence="1">
    <location>
        <begin position="152"/>
        <end position="171"/>
    </location>
</feature>
<keyword evidence="1" id="KW-1133">Transmembrane helix</keyword>
<gene>
    <name evidence="2" type="ORF">FVP01_08330</name>
</gene>
<dbReference type="Proteomes" id="UP000321504">
    <property type="component" value="Unassembled WGS sequence"/>
</dbReference>
<proteinExistence type="predicted"/>
<name>A0AA46L4D7_VIBPH</name>
<evidence type="ECO:0000313" key="3">
    <source>
        <dbReference type="Proteomes" id="UP000321504"/>
    </source>
</evidence>
<evidence type="ECO:0000256" key="1">
    <source>
        <dbReference type="SAM" id="Phobius"/>
    </source>
</evidence>
<comment type="caution">
    <text evidence="2">The sequence shown here is derived from an EMBL/GenBank/DDBJ whole genome shotgun (WGS) entry which is preliminary data.</text>
</comment>
<accession>A0AA46L4D7</accession>
<evidence type="ECO:0000313" key="2">
    <source>
        <dbReference type="EMBL" id="TXN15979.1"/>
    </source>
</evidence>
<reference evidence="2 3" key="1">
    <citation type="submission" date="2019-08" db="EMBL/GenBank/DDBJ databases">
        <title>Emerging of two pre-pandemic pathogenic O4:KUT lineages of Vibrio parahaemolyticus in coastal eastern China.</title>
        <authorList>
            <person name="Yu H."/>
        </authorList>
    </citation>
    <scope>NUCLEOTIDE SEQUENCE [LARGE SCALE GENOMIC DNA]</scope>
    <source>
        <strain evidence="2 3">HZ17-383</strain>
    </source>
</reference>
<dbReference type="AlphaFoldDB" id="A0AA46L4D7"/>
<sequence length="254" mass="28974">MLGSLLNIIQIKKETPDAVGYQVFGPVVYNPPKELLDNLSTADRECLSEIKTWYVTIDNVSSNTQKNIRVIYSGDIGLNPEVESQSRDVPVDFESNQDKKEIIVKEILPDDSIIISIHNANDDFKVNNVLIEDKMVTTTMQKLAEAKRRPSLMWLYIVLTLSVGATAYSVISTKNKLDEQRKIDTYMEKFYDKLGYGSCTPSIFENSIGKEKELERAYKKLSTSDQANTLKFNDVDSYEQLKVQDEVLFCKFKK</sequence>
<dbReference type="EMBL" id="VRMQ01000002">
    <property type="protein sequence ID" value="TXN15979.1"/>
    <property type="molecule type" value="Genomic_DNA"/>
</dbReference>